<evidence type="ECO:0000313" key="3">
    <source>
        <dbReference type="Proteomes" id="UP000002218"/>
    </source>
</evidence>
<name>C8XA88_NAKMY</name>
<sequence precursor="true">MLPVIAVISLILAVVGAGIGVFAAVDAVSRRSDAFAAADKQTKGTWAGITVACAVALGLGFFGGAFAPQSLLWLAGLTGSLVYLLDVRPRLREVQRGGRW</sequence>
<feature type="transmembrane region" description="Helical" evidence="1">
    <location>
        <begin position="71"/>
        <end position="87"/>
    </location>
</feature>
<keyword evidence="1" id="KW-0812">Transmembrane</keyword>
<dbReference type="HOGENOM" id="CLU_135072_2_1_11"/>
<evidence type="ECO:0000256" key="1">
    <source>
        <dbReference type="SAM" id="Phobius"/>
    </source>
</evidence>
<gene>
    <name evidence="2" type="ordered locus">Namu_0842</name>
</gene>
<dbReference type="AlphaFoldDB" id="C8XA88"/>
<feature type="transmembrane region" description="Helical" evidence="1">
    <location>
        <begin position="46"/>
        <end position="65"/>
    </location>
</feature>
<accession>C8XA88</accession>
<dbReference type="Pfam" id="PF10724">
    <property type="entry name" value="DUF2516"/>
    <property type="match status" value="1"/>
</dbReference>
<dbReference type="InterPro" id="IPR019662">
    <property type="entry name" value="DUF2516"/>
</dbReference>
<dbReference type="EMBL" id="CP001737">
    <property type="protein sequence ID" value="ACV77253.1"/>
    <property type="molecule type" value="Genomic_DNA"/>
</dbReference>
<keyword evidence="1" id="KW-0472">Membrane</keyword>
<reference evidence="3" key="1">
    <citation type="submission" date="2009-09" db="EMBL/GenBank/DDBJ databases">
        <title>The complete genome of Nakamurella multipartita DSM 44233.</title>
        <authorList>
            <consortium name="US DOE Joint Genome Institute (JGI-PGF)"/>
            <person name="Lucas S."/>
            <person name="Copeland A."/>
            <person name="Lapidus A."/>
            <person name="Glavina del Rio T."/>
            <person name="Dalin E."/>
            <person name="Tice H."/>
            <person name="Bruce D."/>
            <person name="Goodwin L."/>
            <person name="Pitluck S."/>
            <person name="Kyrpides N."/>
            <person name="Mavromatis K."/>
            <person name="Ivanova N."/>
            <person name="Ovchinnikova G."/>
            <person name="Sims D."/>
            <person name="Meincke L."/>
            <person name="Brettin T."/>
            <person name="Detter J.C."/>
            <person name="Han C."/>
            <person name="Larimer F."/>
            <person name="Land M."/>
            <person name="Hauser L."/>
            <person name="Markowitz V."/>
            <person name="Cheng J.-F."/>
            <person name="Hugenholtz P."/>
            <person name="Woyke T."/>
            <person name="Wu D."/>
            <person name="Klenk H.-P."/>
            <person name="Eisen J.A."/>
        </authorList>
    </citation>
    <scope>NUCLEOTIDE SEQUENCE [LARGE SCALE GENOMIC DNA]</scope>
    <source>
        <strain evidence="3">ATCC 700099 / DSM 44233 / CIP 104796 / JCM 9543 / NBRC 105858 / Y-104</strain>
    </source>
</reference>
<keyword evidence="3" id="KW-1185">Reference proteome</keyword>
<dbReference type="KEGG" id="nml:Namu_0842"/>
<organism evidence="2 3">
    <name type="scientific">Nakamurella multipartita (strain ATCC 700099 / DSM 44233 / CIP 104796 / JCM 9543 / NBRC 105858 / Y-104)</name>
    <name type="common">Microsphaera multipartita</name>
    <dbReference type="NCBI Taxonomy" id="479431"/>
    <lineage>
        <taxon>Bacteria</taxon>
        <taxon>Bacillati</taxon>
        <taxon>Actinomycetota</taxon>
        <taxon>Actinomycetes</taxon>
        <taxon>Nakamurellales</taxon>
        <taxon>Nakamurellaceae</taxon>
        <taxon>Nakamurella</taxon>
    </lineage>
</organism>
<reference evidence="2 3" key="2">
    <citation type="journal article" date="2010" name="Stand. Genomic Sci.">
        <title>Complete genome sequence of Nakamurella multipartita type strain (Y-104).</title>
        <authorList>
            <person name="Tice H."/>
            <person name="Mayilraj S."/>
            <person name="Sims D."/>
            <person name="Lapidus A."/>
            <person name="Nolan M."/>
            <person name="Lucas S."/>
            <person name="Glavina Del Rio T."/>
            <person name="Copeland A."/>
            <person name="Cheng J.F."/>
            <person name="Meincke L."/>
            <person name="Bruce D."/>
            <person name="Goodwin L."/>
            <person name="Pitluck S."/>
            <person name="Ivanova N."/>
            <person name="Mavromatis K."/>
            <person name="Ovchinnikova G."/>
            <person name="Pati A."/>
            <person name="Chen A."/>
            <person name="Palaniappan K."/>
            <person name="Land M."/>
            <person name="Hauser L."/>
            <person name="Chang Y.J."/>
            <person name="Jeffries C.D."/>
            <person name="Detter J.C."/>
            <person name="Brettin T."/>
            <person name="Rohde M."/>
            <person name="Goker M."/>
            <person name="Bristow J."/>
            <person name="Eisen J.A."/>
            <person name="Markowitz V."/>
            <person name="Hugenholtz P."/>
            <person name="Kyrpides N.C."/>
            <person name="Klenk H.P."/>
            <person name="Chen F."/>
        </authorList>
    </citation>
    <scope>NUCLEOTIDE SEQUENCE [LARGE SCALE GENOMIC DNA]</scope>
    <source>
        <strain evidence="3">ATCC 700099 / DSM 44233 / CIP 104796 / JCM 9543 / NBRC 105858 / Y-104</strain>
    </source>
</reference>
<dbReference type="Proteomes" id="UP000002218">
    <property type="component" value="Chromosome"/>
</dbReference>
<dbReference type="STRING" id="479431.Namu_0842"/>
<dbReference type="OrthoDB" id="5191769at2"/>
<keyword evidence="1" id="KW-1133">Transmembrane helix</keyword>
<proteinExistence type="predicted"/>
<protein>
    <recommendedName>
        <fullName evidence="4">DUF2516 family protein</fullName>
    </recommendedName>
</protein>
<evidence type="ECO:0000313" key="2">
    <source>
        <dbReference type="EMBL" id="ACV77253.1"/>
    </source>
</evidence>
<evidence type="ECO:0008006" key="4">
    <source>
        <dbReference type="Google" id="ProtNLM"/>
    </source>
</evidence>
<feature type="transmembrane region" description="Helical" evidence="1">
    <location>
        <begin position="6"/>
        <end position="25"/>
    </location>
</feature>
<dbReference type="InParanoid" id="C8XA88"/>